<comment type="caution">
    <text evidence="2">The sequence shown here is derived from an EMBL/GenBank/DDBJ whole genome shotgun (WGS) entry which is preliminary data.</text>
</comment>
<evidence type="ECO:0000256" key="1">
    <source>
        <dbReference type="SAM" id="MobiDB-lite"/>
    </source>
</evidence>
<feature type="compositionally biased region" description="Basic and acidic residues" evidence="1">
    <location>
        <begin position="23"/>
        <end position="42"/>
    </location>
</feature>
<protein>
    <submittedName>
        <fullName evidence="2">Uncharacterized protein</fullName>
    </submittedName>
</protein>
<dbReference type="AlphaFoldDB" id="A0A388L716"/>
<sequence>MEAEEGGVRRCEGNAHLTAEGGRGIDGDNRGRRMENEGRGGRMMELAMGLGGEEGDGMTDRVTLTHEDYDNGWGQS</sequence>
<evidence type="ECO:0000313" key="3">
    <source>
        <dbReference type="Proteomes" id="UP000265515"/>
    </source>
</evidence>
<keyword evidence="3" id="KW-1185">Reference proteome</keyword>
<proteinExistence type="predicted"/>
<name>A0A388L716_CHABU</name>
<feature type="region of interest" description="Disordered" evidence="1">
    <location>
        <begin position="1"/>
        <end position="42"/>
    </location>
</feature>
<reference evidence="2 3" key="1">
    <citation type="journal article" date="2018" name="Cell">
        <title>The Chara Genome: Secondary Complexity and Implications for Plant Terrestrialization.</title>
        <authorList>
            <person name="Nishiyama T."/>
            <person name="Sakayama H."/>
            <person name="Vries J.D."/>
            <person name="Buschmann H."/>
            <person name="Saint-Marcoux D."/>
            <person name="Ullrich K.K."/>
            <person name="Haas F.B."/>
            <person name="Vanderstraeten L."/>
            <person name="Becker D."/>
            <person name="Lang D."/>
            <person name="Vosolsobe S."/>
            <person name="Rombauts S."/>
            <person name="Wilhelmsson P.K.I."/>
            <person name="Janitza P."/>
            <person name="Kern R."/>
            <person name="Heyl A."/>
            <person name="Rumpler F."/>
            <person name="Villalobos L.I.A.C."/>
            <person name="Clay J.M."/>
            <person name="Skokan R."/>
            <person name="Toyoda A."/>
            <person name="Suzuki Y."/>
            <person name="Kagoshima H."/>
            <person name="Schijlen E."/>
            <person name="Tajeshwar N."/>
            <person name="Catarino B."/>
            <person name="Hetherington A.J."/>
            <person name="Saltykova A."/>
            <person name="Bonnot C."/>
            <person name="Breuninger H."/>
            <person name="Symeonidi A."/>
            <person name="Radhakrishnan G.V."/>
            <person name="Van Nieuwerburgh F."/>
            <person name="Deforce D."/>
            <person name="Chang C."/>
            <person name="Karol K.G."/>
            <person name="Hedrich R."/>
            <person name="Ulvskov P."/>
            <person name="Glockner G."/>
            <person name="Delwiche C.F."/>
            <person name="Petrasek J."/>
            <person name="Van de Peer Y."/>
            <person name="Friml J."/>
            <person name="Beilby M."/>
            <person name="Dolan L."/>
            <person name="Kohara Y."/>
            <person name="Sugano S."/>
            <person name="Fujiyama A."/>
            <person name="Delaux P.-M."/>
            <person name="Quint M."/>
            <person name="TheiBen G."/>
            <person name="Hagemann M."/>
            <person name="Harholt J."/>
            <person name="Dunand C."/>
            <person name="Zachgo S."/>
            <person name="Langdale J."/>
            <person name="Maumus F."/>
            <person name="Straeten D.V.D."/>
            <person name="Gould S.B."/>
            <person name="Rensing S.A."/>
        </authorList>
    </citation>
    <scope>NUCLEOTIDE SEQUENCE [LARGE SCALE GENOMIC DNA]</scope>
    <source>
        <strain evidence="2 3">S276</strain>
    </source>
</reference>
<feature type="compositionally biased region" description="Basic and acidic residues" evidence="1">
    <location>
        <begin position="1"/>
        <end position="13"/>
    </location>
</feature>
<dbReference type="Proteomes" id="UP000265515">
    <property type="component" value="Unassembled WGS sequence"/>
</dbReference>
<organism evidence="2 3">
    <name type="scientific">Chara braunii</name>
    <name type="common">Braun's stonewort</name>
    <dbReference type="NCBI Taxonomy" id="69332"/>
    <lineage>
        <taxon>Eukaryota</taxon>
        <taxon>Viridiplantae</taxon>
        <taxon>Streptophyta</taxon>
        <taxon>Charophyceae</taxon>
        <taxon>Charales</taxon>
        <taxon>Characeae</taxon>
        <taxon>Chara</taxon>
    </lineage>
</organism>
<dbReference type="EMBL" id="BFEA01000286">
    <property type="protein sequence ID" value="GBG78095.1"/>
    <property type="molecule type" value="Genomic_DNA"/>
</dbReference>
<gene>
    <name evidence="2" type="ORF">CBR_g26032</name>
</gene>
<evidence type="ECO:0000313" key="2">
    <source>
        <dbReference type="EMBL" id="GBG78095.1"/>
    </source>
</evidence>
<accession>A0A388L716</accession>
<dbReference type="Gramene" id="GBG78095">
    <property type="protein sequence ID" value="GBG78095"/>
    <property type="gene ID" value="CBR_g26032"/>
</dbReference>